<feature type="domain" description="F-box" evidence="1">
    <location>
        <begin position="14"/>
        <end position="54"/>
    </location>
</feature>
<dbReference type="InterPro" id="IPR050354">
    <property type="entry name" value="F-box/kelch-repeat_ARATH"/>
</dbReference>
<evidence type="ECO:0000313" key="3">
    <source>
        <dbReference type="Proteomes" id="UP000467841"/>
    </source>
</evidence>
<dbReference type="Proteomes" id="UP000467841">
    <property type="component" value="Unassembled WGS sequence"/>
</dbReference>
<reference evidence="2" key="1">
    <citation type="submission" date="2020-01" db="EMBL/GenBank/DDBJ databases">
        <authorList>
            <person name="Mishra B."/>
        </authorList>
    </citation>
    <scope>NUCLEOTIDE SEQUENCE [LARGE SCALE GENOMIC DNA]</scope>
</reference>
<protein>
    <recommendedName>
        <fullName evidence="1">F-box domain-containing protein</fullName>
    </recommendedName>
</protein>
<dbReference type="EMBL" id="CACVBM020001109">
    <property type="protein sequence ID" value="CAA7031702.1"/>
    <property type="molecule type" value="Genomic_DNA"/>
</dbReference>
<dbReference type="SUPFAM" id="SSF81383">
    <property type="entry name" value="F-box domain"/>
    <property type="match status" value="1"/>
</dbReference>
<name>A0A6D2IYI7_9BRAS</name>
<dbReference type="InterPro" id="IPR057499">
    <property type="entry name" value="Kelch_FKB95"/>
</dbReference>
<dbReference type="OrthoDB" id="1490241at2759"/>
<accession>A0A6D2IYI7</accession>
<dbReference type="AlphaFoldDB" id="A0A6D2IYI7"/>
<dbReference type="SMART" id="SM00256">
    <property type="entry name" value="FBOX"/>
    <property type="match status" value="1"/>
</dbReference>
<evidence type="ECO:0000259" key="1">
    <source>
        <dbReference type="SMART" id="SM00256"/>
    </source>
</evidence>
<comment type="caution">
    <text evidence="2">The sequence shown here is derived from an EMBL/GenBank/DDBJ whole genome shotgun (WGS) entry which is preliminary data.</text>
</comment>
<dbReference type="SUPFAM" id="SSF117281">
    <property type="entry name" value="Kelch motif"/>
    <property type="match status" value="1"/>
</dbReference>
<dbReference type="Gene3D" id="2.120.10.80">
    <property type="entry name" value="Kelch-type beta propeller"/>
    <property type="match status" value="1"/>
</dbReference>
<dbReference type="InterPro" id="IPR001810">
    <property type="entry name" value="F-box_dom"/>
</dbReference>
<dbReference type="Pfam" id="PF00646">
    <property type="entry name" value="F-box"/>
    <property type="match status" value="1"/>
</dbReference>
<gene>
    <name evidence="2" type="ORF">MERR_LOCUS18937</name>
</gene>
<evidence type="ECO:0000313" key="2">
    <source>
        <dbReference type="EMBL" id="CAA7031702.1"/>
    </source>
</evidence>
<dbReference type="InterPro" id="IPR036047">
    <property type="entry name" value="F-box-like_dom_sf"/>
</dbReference>
<dbReference type="CDD" id="cd22152">
    <property type="entry name" value="F-box_AtAFR-like"/>
    <property type="match status" value="1"/>
</dbReference>
<dbReference type="PANTHER" id="PTHR24414:SF170">
    <property type="entry name" value="GENOME ASSEMBLY, CHROMOSOME: A04"/>
    <property type="match status" value="1"/>
</dbReference>
<sequence>MLPPTPQPTSNPDLPDDLLLSCFVRVSRLYYPILSLVSKSFRSLLSSPELYQTRSQLDRTESCLYVCLSLPPGPNPHWFTLCRRPNQTLKRKKKNKLSSMLLVPVTSPSSAPVRSSFVAVGSDIYEIGGLINGVPSYTVSIFDCKSHSWHKAPNMQEARDHPFAKIMDGKIYVKGRPNYFSSAKPVEFFDPKAQTWTHETKESKSPDDFHGMASQISSYCLIDNVLYRYNYLKGEFQWHDSKARDWRHLKLLEGMPKFFIGSSQVQLADFGGNMAVLWERHDGSSDCNKEITIWCAEISLERCASKKISGTVEWSDAVLKVPTCFGFVDIVSATV</sequence>
<keyword evidence="3" id="KW-1185">Reference proteome</keyword>
<dbReference type="InterPro" id="IPR015915">
    <property type="entry name" value="Kelch-typ_b-propeller"/>
</dbReference>
<dbReference type="PANTHER" id="PTHR24414">
    <property type="entry name" value="F-BOX/KELCH-REPEAT PROTEIN SKIP4"/>
    <property type="match status" value="1"/>
</dbReference>
<proteinExistence type="predicted"/>
<organism evidence="2 3">
    <name type="scientific">Microthlaspi erraticum</name>
    <dbReference type="NCBI Taxonomy" id="1685480"/>
    <lineage>
        <taxon>Eukaryota</taxon>
        <taxon>Viridiplantae</taxon>
        <taxon>Streptophyta</taxon>
        <taxon>Embryophyta</taxon>
        <taxon>Tracheophyta</taxon>
        <taxon>Spermatophyta</taxon>
        <taxon>Magnoliopsida</taxon>
        <taxon>eudicotyledons</taxon>
        <taxon>Gunneridae</taxon>
        <taxon>Pentapetalae</taxon>
        <taxon>rosids</taxon>
        <taxon>malvids</taxon>
        <taxon>Brassicales</taxon>
        <taxon>Brassicaceae</taxon>
        <taxon>Coluteocarpeae</taxon>
        <taxon>Microthlaspi</taxon>
    </lineage>
</organism>
<dbReference type="SMART" id="SM00612">
    <property type="entry name" value="Kelch"/>
    <property type="match status" value="1"/>
</dbReference>
<dbReference type="InterPro" id="IPR006652">
    <property type="entry name" value="Kelch_1"/>
</dbReference>
<dbReference type="Pfam" id="PF25210">
    <property type="entry name" value="Kelch_FKB95"/>
    <property type="match status" value="1"/>
</dbReference>